<proteinExistence type="predicted"/>
<gene>
    <name evidence="1" type="ORF">PHYEVI_LOCUS3682</name>
</gene>
<sequence length="146" mass="17111">MNRLLVTVGVLIGFLVLVWGFEIFGKKERILQIKKLENCKVKRNWPMSWENFKITTRKDTKENFMNLDLIVKEEVSMDFSMSFSFLKCDTSGNPDSCEFLFRDTKINNVCKYLAMKDQSWSQFVECFNKELKCPMKPVGFPIIALV</sequence>
<protein>
    <submittedName>
        <fullName evidence="1">Uncharacterized protein</fullName>
    </submittedName>
</protein>
<dbReference type="OrthoDB" id="6627140at2759"/>
<keyword evidence="2" id="KW-1185">Reference proteome</keyword>
<dbReference type="AlphaFoldDB" id="A0A9P0DQ18"/>
<name>A0A9P0DQ18_PHYSR</name>
<dbReference type="Proteomes" id="UP001153712">
    <property type="component" value="Chromosome 13"/>
</dbReference>
<accession>A0A9P0DQ18</accession>
<reference evidence="1" key="1">
    <citation type="submission" date="2022-01" db="EMBL/GenBank/DDBJ databases">
        <authorList>
            <person name="King R."/>
        </authorList>
    </citation>
    <scope>NUCLEOTIDE SEQUENCE</scope>
</reference>
<evidence type="ECO:0000313" key="2">
    <source>
        <dbReference type="Proteomes" id="UP001153712"/>
    </source>
</evidence>
<evidence type="ECO:0000313" key="1">
    <source>
        <dbReference type="EMBL" id="CAH1164955.1"/>
    </source>
</evidence>
<organism evidence="1 2">
    <name type="scientific">Phyllotreta striolata</name>
    <name type="common">Striped flea beetle</name>
    <name type="synonym">Crioceris striolata</name>
    <dbReference type="NCBI Taxonomy" id="444603"/>
    <lineage>
        <taxon>Eukaryota</taxon>
        <taxon>Metazoa</taxon>
        <taxon>Ecdysozoa</taxon>
        <taxon>Arthropoda</taxon>
        <taxon>Hexapoda</taxon>
        <taxon>Insecta</taxon>
        <taxon>Pterygota</taxon>
        <taxon>Neoptera</taxon>
        <taxon>Endopterygota</taxon>
        <taxon>Coleoptera</taxon>
        <taxon>Polyphaga</taxon>
        <taxon>Cucujiformia</taxon>
        <taxon>Chrysomeloidea</taxon>
        <taxon>Chrysomelidae</taxon>
        <taxon>Galerucinae</taxon>
        <taxon>Alticini</taxon>
        <taxon>Phyllotreta</taxon>
    </lineage>
</organism>
<dbReference type="EMBL" id="OU900106">
    <property type="protein sequence ID" value="CAH1164955.1"/>
    <property type="molecule type" value="Genomic_DNA"/>
</dbReference>